<evidence type="ECO:0000313" key="9">
    <source>
        <dbReference type="Proteomes" id="UP001161247"/>
    </source>
</evidence>
<dbReference type="GO" id="GO:0030154">
    <property type="term" value="P:cell differentiation"/>
    <property type="evidence" value="ECO:0007669"/>
    <property type="project" value="UniProtKB-KW"/>
</dbReference>
<dbReference type="EMBL" id="OX459122">
    <property type="protein sequence ID" value="CAI9105746.1"/>
    <property type="molecule type" value="Genomic_DNA"/>
</dbReference>
<dbReference type="PANTHER" id="PTHR36349:SF2">
    <property type="entry name" value="PROTEIN CLAVATA 3"/>
    <property type="match status" value="1"/>
</dbReference>
<comment type="similarity">
    <text evidence="2">Belongs to the CLV3/ESR signal peptide family.</text>
</comment>
<evidence type="ECO:0000256" key="2">
    <source>
        <dbReference type="ARBA" id="ARBA00005416"/>
    </source>
</evidence>
<feature type="chain" id="PRO_5043673434" evidence="7">
    <location>
        <begin position="29"/>
        <end position="103"/>
    </location>
</feature>
<dbReference type="Proteomes" id="UP001161247">
    <property type="component" value="Chromosome 5"/>
</dbReference>
<dbReference type="GO" id="GO:0005576">
    <property type="term" value="C:extracellular region"/>
    <property type="evidence" value="ECO:0007669"/>
    <property type="project" value="UniProtKB-SubCell"/>
</dbReference>
<evidence type="ECO:0000256" key="4">
    <source>
        <dbReference type="ARBA" id="ARBA00022729"/>
    </source>
</evidence>
<evidence type="ECO:0000256" key="3">
    <source>
        <dbReference type="ARBA" id="ARBA00022525"/>
    </source>
</evidence>
<keyword evidence="3" id="KW-0964">Secreted</keyword>
<feature type="signal peptide" evidence="7">
    <location>
        <begin position="1"/>
        <end position="28"/>
    </location>
</feature>
<evidence type="ECO:0000256" key="7">
    <source>
        <dbReference type="SAM" id="SignalP"/>
    </source>
</evidence>
<accession>A0AAV1DD32</accession>
<proteinExistence type="inferred from homology"/>
<organism evidence="8 9">
    <name type="scientific">Oldenlandia corymbosa var. corymbosa</name>
    <dbReference type="NCBI Taxonomy" id="529605"/>
    <lineage>
        <taxon>Eukaryota</taxon>
        <taxon>Viridiplantae</taxon>
        <taxon>Streptophyta</taxon>
        <taxon>Embryophyta</taxon>
        <taxon>Tracheophyta</taxon>
        <taxon>Spermatophyta</taxon>
        <taxon>Magnoliopsida</taxon>
        <taxon>eudicotyledons</taxon>
        <taxon>Gunneridae</taxon>
        <taxon>Pentapetalae</taxon>
        <taxon>asterids</taxon>
        <taxon>lamiids</taxon>
        <taxon>Gentianales</taxon>
        <taxon>Rubiaceae</taxon>
        <taxon>Rubioideae</taxon>
        <taxon>Spermacoceae</taxon>
        <taxon>Hedyotis-Oldenlandia complex</taxon>
        <taxon>Oldenlandia</taxon>
    </lineage>
</organism>
<feature type="region of interest" description="Disordered" evidence="6">
    <location>
        <begin position="81"/>
        <end position="103"/>
    </location>
</feature>
<evidence type="ECO:0000256" key="5">
    <source>
        <dbReference type="ARBA" id="ARBA00022782"/>
    </source>
</evidence>
<protein>
    <submittedName>
        <fullName evidence="8">OLC1v1004747C1</fullName>
    </submittedName>
</protein>
<dbReference type="GO" id="GO:0033612">
    <property type="term" value="F:receptor serine/threonine kinase binding"/>
    <property type="evidence" value="ECO:0007669"/>
    <property type="project" value="InterPro"/>
</dbReference>
<keyword evidence="4 7" id="KW-0732">Signal</keyword>
<evidence type="ECO:0000256" key="6">
    <source>
        <dbReference type="SAM" id="MobiDB-lite"/>
    </source>
</evidence>
<keyword evidence="9" id="KW-1185">Reference proteome</keyword>
<comment type="subcellular location">
    <subcellularLocation>
        <location evidence="1">Secreted</location>
    </subcellularLocation>
</comment>
<dbReference type="InterPro" id="IPR044962">
    <property type="entry name" value="CLV3/ESR"/>
</dbReference>
<dbReference type="AlphaFoldDB" id="A0AAV1DD32"/>
<sequence>MASLSKKTTVFSFLAALCFFLFVAQLQSSDCTMKAGCFCIQAASHEVYSRKLLTSVMEADKMVTGKGMKYGGGAGWELREAPLGPDPLHHHGGSPSRKPVVTP</sequence>
<evidence type="ECO:0000256" key="1">
    <source>
        <dbReference type="ARBA" id="ARBA00004613"/>
    </source>
</evidence>
<reference evidence="8" key="1">
    <citation type="submission" date="2023-03" db="EMBL/GenBank/DDBJ databases">
        <authorList>
            <person name="Julca I."/>
        </authorList>
    </citation>
    <scope>NUCLEOTIDE SEQUENCE</scope>
</reference>
<name>A0AAV1DD32_OLDCO</name>
<gene>
    <name evidence="8" type="ORF">OLC1_LOCUS14374</name>
</gene>
<evidence type="ECO:0000313" key="8">
    <source>
        <dbReference type="EMBL" id="CAI9105746.1"/>
    </source>
</evidence>
<dbReference type="PANTHER" id="PTHR36349">
    <property type="entry name" value="PROTEIN CLAVATA 3"/>
    <property type="match status" value="1"/>
</dbReference>
<keyword evidence="5" id="KW-0221">Differentiation</keyword>